<evidence type="ECO:0000313" key="9">
    <source>
        <dbReference type="EMBL" id="CUX02247.1"/>
    </source>
</evidence>
<keyword evidence="2" id="KW-0805">Transcription regulation</keyword>
<dbReference type="Pfam" id="PF00126">
    <property type="entry name" value="HTH_1"/>
    <property type="match status" value="1"/>
</dbReference>
<dbReference type="PANTHER" id="PTHR30537:SF5">
    <property type="entry name" value="HTH-TYPE TRANSCRIPTIONAL ACTIVATOR TTDR-RELATED"/>
    <property type="match status" value="1"/>
</dbReference>
<evidence type="ECO:0000256" key="7">
    <source>
        <dbReference type="ARBA" id="ARBA00083243"/>
    </source>
</evidence>
<dbReference type="Pfam" id="PF03466">
    <property type="entry name" value="LysR_substrate"/>
    <property type="match status" value="1"/>
</dbReference>
<dbReference type="PROSITE" id="PS50931">
    <property type="entry name" value="HTH_LYSR"/>
    <property type="match status" value="1"/>
</dbReference>
<dbReference type="Gene3D" id="1.10.10.10">
    <property type="entry name" value="Winged helix-like DNA-binding domain superfamily/Winged helix DNA-binding domain"/>
    <property type="match status" value="1"/>
</dbReference>
<accession>A0A9W5F7R5</accession>
<dbReference type="EMBL" id="FBVY01000042">
    <property type="protein sequence ID" value="CUX02247.1"/>
    <property type="molecule type" value="Genomic_DNA"/>
</dbReference>
<evidence type="ECO:0000256" key="3">
    <source>
        <dbReference type="ARBA" id="ARBA00023125"/>
    </source>
</evidence>
<keyword evidence="3" id="KW-0238">DNA-binding</keyword>
<comment type="caution">
    <text evidence="9">The sequence shown here is derived from an EMBL/GenBank/DDBJ whole genome shotgun (WGS) entry which is preliminary data.</text>
</comment>
<keyword evidence="4" id="KW-0804">Transcription</keyword>
<dbReference type="PRINTS" id="PR00039">
    <property type="entry name" value="HTHLYSR"/>
</dbReference>
<keyword evidence="10" id="KW-1185">Reference proteome</keyword>
<evidence type="ECO:0000256" key="1">
    <source>
        <dbReference type="ARBA" id="ARBA00009437"/>
    </source>
</evidence>
<dbReference type="InterPro" id="IPR005119">
    <property type="entry name" value="LysR_subst-bd"/>
</dbReference>
<sequence length="300" mass="32633">MTEQIGIERLAGLVAFARAGSLGSYSAAARSLAISPSAVSKSIQRLERQLGVSLFIRTTRSLALTNEGRDLHERTLRLLRDAEGIEQAAKTARGEPAGTLRIAASLPIGLHLIAPALPGFLKLHPKVSIDLKLSDQRIDLIEEGIDLAVRIGNLPDSRLLSRRLSPHRLCCYASPDYLAAKGIPRHPDDLRAHDTVNLRYQSTGQLFRWPFRLGDRDMEIVPSSAIIVDASEAVLASIAAGAGIGMATSFMAAPWVKRGDLVPVLSELAVERHDITAVWPESRRTNPAVRAFLEILIELP</sequence>
<dbReference type="CDD" id="cd08422">
    <property type="entry name" value="PBP2_CrgA_like"/>
    <property type="match status" value="1"/>
</dbReference>
<dbReference type="InterPro" id="IPR036390">
    <property type="entry name" value="WH_DNA-bd_sf"/>
</dbReference>
<dbReference type="FunFam" id="1.10.10.10:FF:000001">
    <property type="entry name" value="LysR family transcriptional regulator"/>
    <property type="match status" value="1"/>
</dbReference>
<dbReference type="SUPFAM" id="SSF46785">
    <property type="entry name" value="Winged helix' DNA-binding domain"/>
    <property type="match status" value="1"/>
</dbReference>
<organism evidence="9 10">
    <name type="scientific">Agrobacterium genomosp. 2 str. CFBP 5494</name>
    <dbReference type="NCBI Taxonomy" id="1183436"/>
    <lineage>
        <taxon>Bacteria</taxon>
        <taxon>Pseudomonadati</taxon>
        <taxon>Pseudomonadota</taxon>
        <taxon>Alphaproteobacteria</taxon>
        <taxon>Hyphomicrobiales</taxon>
        <taxon>Rhizobiaceae</taxon>
        <taxon>Rhizobium/Agrobacterium group</taxon>
        <taxon>Agrobacterium</taxon>
        <taxon>Agrobacterium tumefaciens complex</taxon>
    </lineage>
</organism>
<proteinExistence type="inferred from homology"/>
<dbReference type="Proteomes" id="UP000191933">
    <property type="component" value="Unassembled WGS sequence"/>
</dbReference>
<protein>
    <recommendedName>
        <fullName evidence="6">HTH-type transcriptional regulator TtuA</fullName>
    </recommendedName>
    <alternativeName>
        <fullName evidence="7">Tartrate utilization transcriptional regulator</fullName>
    </alternativeName>
</protein>
<dbReference type="AlphaFoldDB" id="A0A9W5F7R5"/>
<evidence type="ECO:0000256" key="4">
    <source>
        <dbReference type="ARBA" id="ARBA00023163"/>
    </source>
</evidence>
<gene>
    <name evidence="9" type="ORF">AGR2A_pa40138</name>
</gene>
<feature type="domain" description="HTH lysR-type" evidence="8">
    <location>
        <begin position="8"/>
        <end position="65"/>
    </location>
</feature>
<name>A0A9W5F7R5_9HYPH</name>
<evidence type="ECO:0000259" key="8">
    <source>
        <dbReference type="PROSITE" id="PS50931"/>
    </source>
</evidence>
<dbReference type="SUPFAM" id="SSF53850">
    <property type="entry name" value="Periplasmic binding protein-like II"/>
    <property type="match status" value="1"/>
</dbReference>
<dbReference type="PANTHER" id="PTHR30537">
    <property type="entry name" value="HTH-TYPE TRANSCRIPTIONAL REGULATOR"/>
    <property type="match status" value="1"/>
</dbReference>
<dbReference type="InterPro" id="IPR058163">
    <property type="entry name" value="LysR-type_TF_proteobact-type"/>
</dbReference>
<reference evidence="9 10" key="1">
    <citation type="submission" date="2016-01" db="EMBL/GenBank/DDBJ databases">
        <authorList>
            <person name="Regsiter A."/>
            <person name="william w."/>
        </authorList>
    </citation>
    <scope>NUCLEOTIDE SEQUENCE [LARGE SCALE GENOMIC DNA]</scope>
    <source>
        <strain evidence="9 10">CFBP 5494</strain>
    </source>
</reference>
<dbReference type="Gene3D" id="3.40.190.290">
    <property type="match status" value="1"/>
</dbReference>
<comment type="function">
    <text evidence="5">Transcriptional regulator of the ttuABCDE tartrate utilization operon.</text>
</comment>
<dbReference type="InterPro" id="IPR000847">
    <property type="entry name" value="LysR_HTH_N"/>
</dbReference>
<dbReference type="InterPro" id="IPR036388">
    <property type="entry name" value="WH-like_DNA-bd_sf"/>
</dbReference>
<evidence type="ECO:0000313" key="10">
    <source>
        <dbReference type="Proteomes" id="UP000191933"/>
    </source>
</evidence>
<dbReference type="GO" id="GO:0003700">
    <property type="term" value="F:DNA-binding transcription factor activity"/>
    <property type="evidence" value="ECO:0007669"/>
    <property type="project" value="InterPro"/>
</dbReference>
<dbReference type="GO" id="GO:0003677">
    <property type="term" value="F:DNA binding"/>
    <property type="evidence" value="ECO:0007669"/>
    <property type="project" value="UniProtKB-KW"/>
</dbReference>
<evidence type="ECO:0000256" key="2">
    <source>
        <dbReference type="ARBA" id="ARBA00023015"/>
    </source>
</evidence>
<dbReference type="RefSeq" id="WP_072492819.1">
    <property type="nucleotide sequence ID" value="NZ_LT009720.1"/>
</dbReference>
<evidence type="ECO:0000256" key="6">
    <source>
        <dbReference type="ARBA" id="ARBA00067332"/>
    </source>
</evidence>
<comment type="similarity">
    <text evidence="1">Belongs to the LysR transcriptional regulatory family.</text>
</comment>
<evidence type="ECO:0000256" key="5">
    <source>
        <dbReference type="ARBA" id="ARBA00054626"/>
    </source>
</evidence>